<dbReference type="EMBL" id="CP034160">
    <property type="protein sequence ID" value="AZI53876.1"/>
    <property type="molecule type" value="Genomic_DNA"/>
</dbReference>
<dbReference type="KEGG" id="eva:EIB75_10775"/>
<dbReference type="Pfam" id="PF13392">
    <property type="entry name" value="HNH_3"/>
    <property type="match status" value="1"/>
</dbReference>
<dbReference type="GO" id="GO:0004519">
    <property type="term" value="F:endonuclease activity"/>
    <property type="evidence" value="ECO:0007669"/>
    <property type="project" value="UniProtKB-KW"/>
</dbReference>
<proteinExistence type="predicted"/>
<protein>
    <submittedName>
        <fullName evidence="3">HNH endonuclease</fullName>
    </submittedName>
</protein>
<organism evidence="3 4">
    <name type="scientific">Epilithonimonas vandammei</name>
    <dbReference type="NCBI Taxonomy" id="2487072"/>
    <lineage>
        <taxon>Bacteria</taxon>
        <taxon>Pseudomonadati</taxon>
        <taxon>Bacteroidota</taxon>
        <taxon>Flavobacteriia</taxon>
        <taxon>Flavobacteriales</taxon>
        <taxon>Weeksellaceae</taxon>
        <taxon>Chryseobacterium group</taxon>
        <taxon>Epilithonimonas</taxon>
    </lineage>
</organism>
<name>A0A3G8ZP30_9FLAO</name>
<reference evidence="4" key="2">
    <citation type="submission" date="2018-11" db="EMBL/GenBank/DDBJ databases">
        <title>Proposal to divide the Flavobacteriaceae and reorganize its genera based on Amino Acid Identity values calculated from whole genome sequences.</title>
        <authorList>
            <person name="Nicholson A.C."/>
            <person name="Gulvik C.A."/>
            <person name="Whitney A.M."/>
            <person name="Sheth M."/>
            <person name="Batra D."/>
            <person name="Pryor J."/>
            <person name="Bernardet J.-F."/>
            <person name="Hugo C."/>
            <person name="Kampfer P."/>
            <person name="Newman J.D."/>
            <person name="McQuiston J.R."/>
        </authorList>
    </citation>
    <scope>NUCLEOTIDE SEQUENCE [LARGE SCALE GENOMIC DNA]</scope>
    <source>
        <strain evidence="4">H6466</strain>
    </source>
</reference>
<reference evidence="3" key="1">
    <citation type="submission" date="2018-11" db="EMBL/GenBank/DDBJ databases">
        <title>Proposal to divide the Flavobacteriaceae and reorganize its genera based on Amino Acid Identity values calculated from whole genome sequences.</title>
        <authorList>
            <person name="Nicholson A.C."/>
            <person name="Gulvik C.A."/>
            <person name="Whitney A.M."/>
            <person name="Humrighouse B.W."/>
            <person name="Bell M."/>
            <person name="Holmes B."/>
            <person name="Steigerwalt A."/>
            <person name="Villarma A."/>
            <person name="Sheth M."/>
            <person name="Batra D."/>
            <person name="Pryor J."/>
            <person name="Bernardet J.-F."/>
            <person name="Hugo C."/>
            <person name="Kampfer P."/>
            <person name="Newman J."/>
            <person name="Mcquiston J.R."/>
        </authorList>
    </citation>
    <scope>NUCLEOTIDE SEQUENCE [LARGE SCALE GENOMIC DNA]</scope>
    <source>
        <strain evidence="3">H6466</strain>
    </source>
</reference>
<dbReference type="InterPro" id="IPR003615">
    <property type="entry name" value="HNH_nuc"/>
</dbReference>
<keyword evidence="3" id="KW-0540">Nuclease</keyword>
<evidence type="ECO:0000313" key="4">
    <source>
        <dbReference type="Proteomes" id="UP000272316"/>
    </source>
</evidence>
<dbReference type="KEGG" id="eva:EIB75_00780"/>
<dbReference type="Proteomes" id="UP000272316">
    <property type="component" value="Chromosome"/>
</dbReference>
<evidence type="ECO:0000313" key="3">
    <source>
        <dbReference type="EMBL" id="AZI55706.1"/>
    </source>
</evidence>
<sequence length="244" mass="29860">MRTAPNKIEWTVSEINLLKKNWNKLTNKELFQLLNKPISEHSMRTKLYEMGLYKLELEFWTEEQVKFLKENYKKIGDTEIAEIFNKKYLKKKGWTKKHIEKKRRYLKLKRTPEELSAIREDWRRKGLYKESNRKMWITRGTNEIGTVVIWKGDKFIKTEKGYIHLRVFNYRMYKGEIPKGMMVNHIDRNKLNCNPENLQLLTRAENARRNSWSRYPEDYRKALWSIKKLNRLINKKQKQWQETN</sequence>
<feature type="domain" description="HNH nuclease" evidence="1">
    <location>
        <begin position="170"/>
        <end position="208"/>
    </location>
</feature>
<evidence type="ECO:0000259" key="1">
    <source>
        <dbReference type="Pfam" id="PF13392"/>
    </source>
</evidence>
<dbReference type="Gene3D" id="3.90.75.20">
    <property type="match status" value="1"/>
</dbReference>
<evidence type="ECO:0000313" key="2">
    <source>
        <dbReference type="EMBL" id="AZI53876.1"/>
    </source>
</evidence>
<dbReference type="SUPFAM" id="SSF54060">
    <property type="entry name" value="His-Me finger endonucleases"/>
    <property type="match status" value="1"/>
</dbReference>
<gene>
    <name evidence="2" type="ORF">EIB75_00780</name>
    <name evidence="3" type="ORF">EIB75_10775</name>
</gene>
<dbReference type="EMBL" id="CP034160">
    <property type="protein sequence ID" value="AZI55706.1"/>
    <property type="molecule type" value="Genomic_DNA"/>
</dbReference>
<accession>A0A3G8ZP30</accession>
<dbReference type="RefSeq" id="WP_124985371.1">
    <property type="nucleotide sequence ID" value="NZ_CP034160.1"/>
</dbReference>
<keyword evidence="3" id="KW-0255">Endonuclease</keyword>
<dbReference type="AlphaFoldDB" id="A0A3G8ZP30"/>
<dbReference type="InterPro" id="IPR044925">
    <property type="entry name" value="His-Me_finger_sf"/>
</dbReference>
<keyword evidence="3" id="KW-0378">Hydrolase</keyword>